<dbReference type="InterPro" id="IPR036397">
    <property type="entry name" value="RNaseH_sf"/>
</dbReference>
<accession>A0A0A3ILD6</accession>
<dbReference type="OrthoDB" id="92877at2"/>
<comment type="similarity">
    <text evidence="1">Belongs to the transposase IS21/IS408/IS1162 family.</text>
</comment>
<evidence type="ECO:0000259" key="6">
    <source>
        <dbReference type="PROSITE" id="PS50994"/>
    </source>
</evidence>
<organism evidence="7 8">
    <name type="scientific">Ureibacillus massiliensis 4400831 = CIP 108448 = CCUG 49529</name>
    <dbReference type="NCBI Taxonomy" id="1211035"/>
    <lineage>
        <taxon>Bacteria</taxon>
        <taxon>Bacillati</taxon>
        <taxon>Bacillota</taxon>
        <taxon>Bacilli</taxon>
        <taxon>Bacillales</taxon>
        <taxon>Caryophanaceae</taxon>
        <taxon>Ureibacillus</taxon>
    </lineage>
</organism>
<keyword evidence="4" id="KW-0233">DNA recombination</keyword>
<dbReference type="SUPFAM" id="SSF53098">
    <property type="entry name" value="Ribonuclease H-like"/>
    <property type="match status" value="1"/>
</dbReference>
<dbReference type="Gene3D" id="3.30.420.10">
    <property type="entry name" value="Ribonuclease H-like superfamily/Ribonuclease H"/>
    <property type="match status" value="1"/>
</dbReference>
<dbReference type="SUPFAM" id="SSF46689">
    <property type="entry name" value="Homeodomain-like"/>
    <property type="match status" value="1"/>
</dbReference>
<evidence type="ECO:0000256" key="3">
    <source>
        <dbReference type="ARBA" id="ARBA00023125"/>
    </source>
</evidence>
<evidence type="ECO:0000256" key="4">
    <source>
        <dbReference type="ARBA" id="ARBA00023172"/>
    </source>
</evidence>
<evidence type="ECO:0000313" key="7">
    <source>
        <dbReference type="EMBL" id="KGR84250.1"/>
    </source>
</evidence>
<dbReference type="GO" id="GO:0032196">
    <property type="term" value="P:transposition"/>
    <property type="evidence" value="ECO:0007669"/>
    <property type="project" value="UniProtKB-KW"/>
</dbReference>
<dbReference type="eggNOG" id="COG4584">
    <property type="taxonomic scope" value="Bacteria"/>
</dbReference>
<evidence type="ECO:0000313" key="8">
    <source>
        <dbReference type="Proteomes" id="UP000030595"/>
    </source>
</evidence>
<dbReference type="GO" id="GO:0003677">
    <property type="term" value="F:DNA binding"/>
    <property type="evidence" value="ECO:0007669"/>
    <property type="project" value="UniProtKB-KW"/>
</dbReference>
<keyword evidence="8" id="KW-1185">Reference proteome</keyword>
<reference evidence="7 8" key="1">
    <citation type="submission" date="2014-02" db="EMBL/GenBank/DDBJ databases">
        <title>Draft genome sequence of Lysinibacillus massiliensis CCUG 49529.</title>
        <authorList>
            <person name="Zhang F."/>
            <person name="Wang G."/>
            <person name="Zhang L."/>
        </authorList>
    </citation>
    <scope>NUCLEOTIDE SEQUENCE [LARGE SCALE GENOMIC DNA]</scope>
    <source>
        <strain evidence="7 8">CCUG 49529</strain>
    </source>
</reference>
<keyword evidence="3" id="KW-0238">DNA-binding</keyword>
<evidence type="ECO:0000259" key="5">
    <source>
        <dbReference type="PROSITE" id="PS50531"/>
    </source>
</evidence>
<dbReference type="GO" id="GO:0000150">
    <property type="term" value="F:DNA strand exchange activity"/>
    <property type="evidence" value="ECO:0007669"/>
    <property type="project" value="InterPro"/>
</dbReference>
<keyword evidence="2" id="KW-0815">Transposition</keyword>
<feature type="domain" description="HTH IS21-type" evidence="5">
    <location>
        <begin position="6"/>
        <end position="71"/>
    </location>
</feature>
<dbReference type="GO" id="GO:0015074">
    <property type="term" value="P:DNA integration"/>
    <property type="evidence" value="ECO:0007669"/>
    <property type="project" value="InterPro"/>
</dbReference>
<dbReference type="InterPro" id="IPR001584">
    <property type="entry name" value="Integrase_cat-core"/>
</dbReference>
<dbReference type="PROSITE" id="PS50531">
    <property type="entry name" value="HTH_IS21"/>
    <property type="match status" value="1"/>
</dbReference>
<dbReference type="PANTHER" id="PTHR35004:SF6">
    <property type="entry name" value="TRANSPOSASE"/>
    <property type="match status" value="1"/>
</dbReference>
<evidence type="ECO:0000256" key="2">
    <source>
        <dbReference type="ARBA" id="ARBA00022578"/>
    </source>
</evidence>
<sequence length="521" mass="61674">MKKRLMLYLEIHQMSEKGFSVSHIAKQLKISRTTVYKYLEMSSDEAFEWVNSLSSRKKKLDSYKDWLVAWLQEYPHLSAAQMQDWLLERFPNFLVGESTMRMYVNQLREEYQIEKTRKAREYEAVVEQPMGKQMQVDWGETRQKTNNKKEVKLYCICFVLSHSRYKYVEWKNRPFTTRDTIRAHENAFQYYGGMPEEIVYDQDHLITVSENAGDILLTGEFQAYQKQRKFRIYLCRKADPESKGKIENVVKYVKYNFADSRIFSTIENWNERCLKWLKRTGNYKVHNGTKKRPAEVFLLEKQHLKPVSYLLSNESSNESSLTRNVNKDNTIIYKSNRYSVPLGTYRPKGLNTVAIEIYDDQNNHKQLIIKRNHSGEVLAKHRLEIGKGKLIKNRNHGRDRSKGIQAYKETVIRQFKNTELATTFINKMMDSYPRYKRDQLDILQKATIEYGEFIDEALRKCIDEHLLSANDFSDVSKYLSKIKDELQPLNKSNVHRDKPQNIEVEKRSIRTYTEILGGVMS</sequence>
<dbReference type="InterPro" id="IPR012337">
    <property type="entry name" value="RNaseH-like_sf"/>
</dbReference>
<dbReference type="EMBL" id="JPVQ01000084">
    <property type="protein sequence ID" value="KGR84250.1"/>
    <property type="molecule type" value="Genomic_DNA"/>
</dbReference>
<dbReference type="AlphaFoldDB" id="A0A0A3ILD6"/>
<name>A0A0A3ILD6_9BACL</name>
<gene>
    <name evidence="7" type="ORF">CD30_19340</name>
</gene>
<dbReference type="Proteomes" id="UP000030595">
    <property type="component" value="Unassembled WGS sequence"/>
</dbReference>
<protein>
    <submittedName>
        <fullName evidence="7">Transposase</fullName>
    </submittedName>
</protein>
<comment type="caution">
    <text evidence="7">The sequence shown here is derived from an EMBL/GenBank/DDBJ whole genome shotgun (WGS) entry which is preliminary data.</text>
</comment>
<dbReference type="Gene3D" id="1.10.10.60">
    <property type="entry name" value="Homeodomain-like"/>
    <property type="match status" value="1"/>
</dbReference>
<proteinExistence type="inferred from homology"/>
<dbReference type="InterPro" id="IPR009057">
    <property type="entry name" value="Homeodomain-like_sf"/>
</dbReference>
<feature type="domain" description="Integrase catalytic" evidence="6">
    <location>
        <begin position="125"/>
        <end position="301"/>
    </location>
</feature>
<dbReference type="PANTHER" id="PTHR35004">
    <property type="entry name" value="TRANSPOSASE RV3428C-RELATED"/>
    <property type="match status" value="1"/>
</dbReference>
<dbReference type="InterPro" id="IPR006120">
    <property type="entry name" value="Resolvase_HTH_dom"/>
</dbReference>
<dbReference type="PROSITE" id="PS50994">
    <property type="entry name" value="INTEGRASE"/>
    <property type="match status" value="1"/>
</dbReference>
<evidence type="ECO:0000256" key="1">
    <source>
        <dbReference type="ARBA" id="ARBA00009277"/>
    </source>
</evidence>
<dbReference type="InterPro" id="IPR017894">
    <property type="entry name" value="HTH_IS21_transposase_type"/>
</dbReference>
<dbReference type="NCBIfam" id="NF033546">
    <property type="entry name" value="transpos_IS21"/>
    <property type="match status" value="1"/>
</dbReference>
<dbReference type="Pfam" id="PF02796">
    <property type="entry name" value="HTH_7"/>
    <property type="match status" value="1"/>
</dbReference>